<dbReference type="InterPro" id="IPR004244">
    <property type="entry name" value="Transposase_22"/>
</dbReference>
<comment type="caution">
    <text evidence="2">The sequence shown here is derived from an EMBL/GenBank/DDBJ whole genome shotgun (WGS) entry which is preliminary data.</text>
</comment>
<protein>
    <submittedName>
        <fullName evidence="2">Uncharacterized protein</fullName>
    </submittedName>
</protein>
<organism evidence="2 3">
    <name type="scientific">Pleurodeles waltl</name>
    <name type="common">Iberian ribbed newt</name>
    <dbReference type="NCBI Taxonomy" id="8319"/>
    <lineage>
        <taxon>Eukaryota</taxon>
        <taxon>Metazoa</taxon>
        <taxon>Chordata</taxon>
        <taxon>Craniata</taxon>
        <taxon>Vertebrata</taxon>
        <taxon>Euteleostomi</taxon>
        <taxon>Amphibia</taxon>
        <taxon>Batrachia</taxon>
        <taxon>Caudata</taxon>
        <taxon>Salamandroidea</taxon>
        <taxon>Salamandridae</taxon>
        <taxon>Pleurodelinae</taxon>
        <taxon>Pleurodeles</taxon>
    </lineage>
</organism>
<evidence type="ECO:0000256" key="1">
    <source>
        <dbReference type="SAM" id="MobiDB-lite"/>
    </source>
</evidence>
<reference evidence="2" key="1">
    <citation type="journal article" date="2022" name="bioRxiv">
        <title>Sequencing and chromosome-scale assembly of the giantPleurodeles waltlgenome.</title>
        <authorList>
            <person name="Brown T."/>
            <person name="Elewa A."/>
            <person name="Iarovenko S."/>
            <person name="Subramanian E."/>
            <person name="Araus A.J."/>
            <person name="Petzold A."/>
            <person name="Susuki M."/>
            <person name="Suzuki K.-i.T."/>
            <person name="Hayashi T."/>
            <person name="Toyoda A."/>
            <person name="Oliveira C."/>
            <person name="Osipova E."/>
            <person name="Leigh N.D."/>
            <person name="Simon A."/>
            <person name="Yun M.H."/>
        </authorList>
    </citation>
    <scope>NUCLEOTIDE SEQUENCE</scope>
    <source>
        <strain evidence="2">20211129_DDA</strain>
        <tissue evidence="2">Liver</tissue>
    </source>
</reference>
<sequence length="215" mass="23839">MRSRELQAPCGGQRRPDRRAGESAAWAADPGSGCSGRGASMHGGVWGAAVVWRRALRCCGPNGKALAVEPGRFLRNPQGLLLRPLDPCVHRKMGRDTVPTRGAELGRPPRLTVAKLLHYRDRDLLLLAAREKGPFQVEGGNTTFFPDFTLVVQTQRATFLEVKRALREEGLRYSLLFPSKLKVILDGTTHFFQEPDEVLAWLGAYRRGPTDIKQV</sequence>
<evidence type="ECO:0000313" key="3">
    <source>
        <dbReference type="Proteomes" id="UP001066276"/>
    </source>
</evidence>
<dbReference type="Proteomes" id="UP001066276">
    <property type="component" value="Chromosome 4_2"/>
</dbReference>
<name>A0AAV7SBA5_PLEWA</name>
<evidence type="ECO:0000313" key="2">
    <source>
        <dbReference type="EMBL" id="KAJ1161739.1"/>
    </source>
</evidence>
<gene>
    <name evidence="2" type="ORF">NDU88_002220</name>
</gene>
<proteinExistence type="predicted"/>
<dbReference type="InterPro" id="IPR042566">
    <property type="entry name" value="L1_C"/>
</dbReference>
<keyword evidence="3" id="KW-1185">Reference proteome</keyword>
<dbReference type="AlphaFoldDB" id="A0AAV7SBA5"/>
<dbReference type="PANTHER" id="PTHR11505">
    <property type="entry name" value="L1 TRANSPOSABLE ELEMENT-RELATED"/>
    <property type="match status" value="1"/>
</dbReference>
<dbReference type="Gene3D" id="3.30.250.20">
    <property type="entry name" value="L1 transposable element, C-terminal domain"/>
    <property type="match status" value="1"/>
</dbReference>
<accession>A0AAV7SBA5</accession>
<feature type="region of interest" description="Disordered" evidence="1">
    <location>
        <begin position="1"/>
        <end position="33"/>
    </location>
</feature>
<dbReference type="EMBL" id="JANPWB010000008">
    <property type="protein sequence ID" value="KAJ1161739.1"/>
    <property type="molecule type" value="Genomic_DNA"/>
</dbReference>